<dbReference type="InterPro" id="IPR003660">
    <property type="entry name" value="HAMP_dom"/>
</dbReference>
<reference evidence="9 10" key="1">
    <citation type="submission" date="2018-07" db="EMBL/GenBank/DDBJ databases">
        <title>Genomic Encyclopedia of Type Strains, Phase III (KMG-III): the genomes of soil and plant-associated and newly described type strains.</title>
        <authorList>
            <person name="Whitman W."/>
        </authorList>
    </citation>
    <scope>NUCLEOTIDE SEQUENCE [LARGE SCALE GENOMIC DNA]</scope>
    <source>
        <strain evidence="9 10">CECT 7287</strain>
    </source>
</reference>
<keyword evidence="7" id="KW-1133">Transmembrane helix</keyword>
<evidence type="ECO:0000313" key="10">
    <source>
        <dbReference type="Proteomes" id="UP000256977"/>
    </source>
</evidence>
<accession>A0A3D9IMP4</accession>
<evidence type="ECO:0000256" key="2">
    <source>
        <dbReference type="ARBA" id="ARBA00022475"/>
    </source>
</evidence>
<keyword evidence="2" id="KW-1003">Cell membrane</keyword>
<evidence type="ECO:0000256" key="5">
    <source>
        <dbReference type="ARBA" id="ARBA00022777"/>
    </source>
</evidence>
<dbReference type="AlphaFoldDB" id="A0A3D9IMP4"/>
<evidence type="ECO:0000256" key="6">
    <source>
        <dbReference type="ARBA" id="ARBA00023136"/>
    </source>
</evidence>
<name>A0A3D9IMP4_9BACL</name>
<dbReference type="SUPFAM" id="SSF158472">
    <property type="entry name" value="HAMP domain-like"/>
    <property type="match status" value="1"/>
</dbReference>
<evidence type="ECO:0000259" key="8">
    <source>
        <dbReference type="PROSITE" id="PS50885"/>
    </source>
</evidence>
<dbReference type="PANTHER" id="PTHR34220">
    <property type="entry name" value="SENSOR HISTIDINE KINASE YPDA"/>
    <property type="match status" value="1"/>
</dbReference>
<evidence type="ECO:0000256" key="1">
    <source>
        <dbReference type="ARBA" id="ARBA00004651"/>
    </source>
</evidence>
<keyword evidence="5 9" id="KW-0418">Kinase</keyword>
<dbReference type="InterPro" id="IPR003594">
    <property type="entry name" value="HATPase_dom"/>
</dbReference>
<keyword evidence="3" id="KW-0597">Phosphoprotein</keyword>
<evidence type="ECO:0000313" key="9">
    <source>
        <dbReference type="EMBL" id="RED62981.1"/>
    </source>
</evidence>
<comment type="caution">
    <text evidence="9">The sequence shown here is derived from an EMBL/GenBank/DDBJ whole genome shotgun (WGS) entry which is preliminary data.</text>
</comment>
<dbReference type="PANTHER" id="PTHR34220:SF7">
    <property type="entry name" value="SENSOR HISTIDINE KINASE YPDA"/>
    <property type="match status" value="1"/>
</dbReference>
<keyword evidence="4" id="KW-0808">Transferase</keyword>
<feature type="domain" description="HAMP" evidence="8">
    <location>
        <begin position="303"/>
        <end position="355"/>
    </location>
</feature>
<dbReference type="Proteomes" id="UP000256977">
    <property type="component" value="Unassembled WGS sequence"/>
</dbReference>
<dbReference type="CDD" id="cd06225">
    <property type="entry name" value="HAMP"/>
    <property type="match status" value="1"/>
</dbReference>
<dbReference type="Pfam" id="PF00672">
    <property type="entry name" value="HAMP"/>
    <property type="match status" value="1"/>
</dbReference>
<dbReference type="Pfam" id="PF02518">
    <property type="entry name" value="HATPase_c"/>
    <property type="match status" value="1"/>
</dbReference>
<dbReference type="InterPro" id="IPR010559">
    <property type="entry name" value="Sig_transdc_His_kin_internal"/>
</dbReference>
<proteinExistence type="predicted"/>
<dbReference type="SUPFAM" id="SSF55874">
    <property type="entry name" value="ATPase domain of HSP90 chaperone/DNA topoisomerase II/histidine kinase"/>
    <property type="match status" value="1"/>
</dbReference>
<dbReference type="EMBL" id="QRDZ01000027">
    <property type="protein sequence ID" value="RED62981.1"/>
    <property type="molecule type" value="Genomic_DNA"/>
</dbReference>
<evidence type="ECO:0000256" key="4">
    <source>
        <dbReference type="ARBA" id="ARBA00022679"/>
    </source>
</evidence>
<keyword evidence="10" id="KW-1185">Reference proteome</keyword>
<dbReference type="GO" id="GO:0000155">
    <property type="term" value="F:phosphorelay sensor kinase activity"/>
    <property type="evidence" value="ECO:0007669"/>
    <property type="project" value="InterPro"/>
</dbReference>
<dbReference type="InterPro" id="IPR050640">
    <property type="entry name" value="Bact_2-comp_sensor_kinase"/>
</dbReference>
<dbReference type="PROSITE" id="PS50885">
    <property type="entry name" value="HAMP"/>
    <property type="match status" value="1"/>
</dbReference>
<evidence type="ECO:0000256" key="7">
    <source>
        <dbReference type="SAM" id="Phobius"/>
    </source>
</evidence>
<organism evidence="9 10">
    <name type="scientific">Cohnella phaseoli</name>
    <dbReference type="NCBI Taxonomy" id="456490"/>
    <lineage>
        <taxon>Bacteria</taxon>
        <taxon>Bacillati</taxon>
        <taxon>Bacillota</taxon>
        <taxon>Bacilli</taxon>
        <taxon>Bacillales</taxon>
        <taxon>Paenibacillaceae</taxon>
        <taxon>Cohnella</taxon>
    </lineage>
</organism>
<gene>
    <name evidence="9" type="ORF">DFP98_12783</name>
</gene>
<sequence length="582" mass="66066">MNPKRSLRYKLIVGFVTIALPLVCLLLYSNYMASNSVREQAAESNRSMIALYSNQIQTALAIETNYLYDLASNDVDILSLGKLEGSSSDYTLTKVRILHSLDRYNRFDSSVDTQFAYSVAHRDFIPTQIPGENYDEMLQIRQCLERRLKDAQPGSPYFTQWKATSCGDTYGLMRIVDSGSGVYLGAWVRLDHLMVPLELIQLGREGFAAFANAEGRLLTGTAANKGLTGSPVIDSAAPYQRMTGKEDTYIVVSHPVASTDVELAAFIPEQGMLQNLSRFREFISWIPIFVVVLLSLYLLYLNQIIIRPVNELLKGMRTLKRGDWEFRLTGSPSKEFHLVNESFNDMVQQIQTLQIHVYEEQIRTHKAELKHLQLQINPHFLLNSINVVYNLAQIKNYSVIQAMCLNLVKYFRFATKTGQPFVALAEEMEHMDSYLRIQQLRFPGRITFVIEMEGNVGEIPIPPLVVQPFIENAVKHGFDFMDEPFHIEIRARLEEGSCRIRIADNGSGFPEEVLAELQSGSYFMRNDDLHLGMRNSYHRLHLLYGSGTGLSFGNGRDSGAWVELEIPAENKEQAEWLTSRSG</sequence>
<dbReference type="OrthoDB" id="759642at2"/>
<protein>
    <submittedName>
        <fullName evidence="9">Two-component system sensor histidine kinase YesM</fullName>
    </submittedName>
</protein>
<dbReference type="Gene3D" id="3.30.565.10">
    <property type="entry name" value="Histidine kinase-like ATPase, C-terminal domain"/>
    <property type="match status" value="1"/>
</dbReference>
<dbReference type="RefSeq" id="WP_116063892.1">
    <property type="nucleotide sequence ID" value="NZ_QRDZ01000027.1"/>
</dbReference>
<dbReference type="Pfam" id="PF06580">
    <property type="entry name" value="His_kinase"/>
    <property type="match status" value="1"/>
</dbReference>
<dbReference type="GO" id="GO:0005886">
    <property type="term" value="C:plasma membrane"/>
    <property type="evidence" value="ECO:0007669"/>
    <property type="project" value="UniProtKB-SubCell"/>
</dbReference>
<comment type="subcellular location">
    <subcellularLocation>
        <location evidence="1">Cell membrane</location>
        <topology evidence="1">Multi-pass membrane protein</topology>
    </subcellularLocation>
</comment>
<dbReference type="Gene3D" id="6.10.340.10">
    <property type="match status" value="1"/>
</dbReference>
<keyword evidence="7" id="KW-0812">Transmembrane</keyword>
<keyword evidence="6 7" id="KW-0472">Membrane</keyword>
<feature type="transmembrane region" description="Helical" evidence="7">
    <location>
        <begin position="282"/>
        <end position="301"/>
    </location>
</feature>
<dbReference type="SMART" id="SM00304">
    <property type="entry name" value="HAMP"/>
    <property type="match status" value="1"/>
</dbReference>
<evidence type="ECO:0000256" key="3">
    <source>
        <dbReference type="ARBA" id="ARBA00022553"/>
    </source>
</evidence>
<feature type="transmembrane region" description="Helical" evidence="7">
    <location>
        <begin position="12"/>
        <end position="31"/>
    </location>
</feature>
<dbReference type="InterPro" id="IPR036890">
    <property type="entry name" value="HATPase_C_sf"/>
</dbReference>